<dbReference type="Proteomes" id="UP001216253">
    <property type="component" value="Unassembled WGS sequence"/>
</dbReference>
<organism evidence="1 2">
    <name type="scientific">Novosphingobium album</name>
    <name type="common">ex Liu et al. 2023</name>
    <dbReference type="NCBI Taxonomy" id="3031130"/>
    <lineage>
        <taxon>Bacteria</taxon>
        <taxon>Pseudomonadati</taxon>
        <taxon>Pseudomonadota</taxon>
        <taxon>Alphaproteobacteria</taxon>
        <taxon>Sphingomonadales</taxon>
        <taxon>Sphingomonadaceae</taxon>
        <taxon>Novosphingobium</taxon>
    </lineage>
</organism>
<dbReference type="CDD" id="cd10451">
    <property type="entry name" value="GIY-YIG_LuxR_like"/>
    <property type="match status" value="1"/>
</dbReference>
<gene>
    <name evidence="1" type="ORF">PYV00_19960</name>
</gene>
<dbReference type="SUPFAM" id="SSF82771">
    <property type="entry name" value="GIY-YIG endonuclease"/>
    <property type="match status" value="1"/>
</dbReference>
<sequence>MDRAGRKQAASAYRERKVTAGVYALRCGPTGQVWVGRAPDIATIENRVRFQLRQGASSFPALQQAWNAHGADAFTFEVLEELDGEELGLSLQRELKNRHAAWVEKLAAQAI</sequence>
<dbReference type="RefSeq" id="WP_275230090.1">
    <property type="nucleotide sequence ID" value="NZ_JARESE010000070.1"/>
</dbReference>
<dbReference type="Gene3D" id="3.40.1440.10">
    <property type="entry name" value="GIY-YIG endonuclease"/>
    <property type="match status" value="1"/>
</dbReference>
<protein>
    <submittedName>
        <fullName evidence="1">GIY-YIG nuclease family protein</fullName>
    </submittedName>
</protein>
<reference evidence="1 2" key="1">
    <citation type="submission" date="2023-03" db="EMBL/GenBank/DDBJ databases">
        <title>NovoSphingobium album sp. nov. isolated from polycyclic aromatic hydrocarbons- and heavy-metal polluted soil.</title>
        <authorList>
            <person name="Liu Z."/>
            <person name="Wang K."/>
        </authorList>
    </citation>
    <scope>NUCLEOTIDE SEQUENCE [LARGE SCALE GENOMIC DNA]</scope>
    <source>
        <strain evidence="1 2">H3SJ31-1</strain>
    </source>
</reference>
<evidence type="ECO:0000313" key="1">
    <source>
        <dbReference type="EMBL" id="MDE8653971.1"/>
    </source>
</evidence>
<comment type="caution">
    <text evidence="1">The sequence shown here is derived from an EMBL/GenBank/DDBJ whole genome shotgun (WGS) entry which is preliminary data.</text>
</comment>
<proteinExistence type="predicted"/>
<keyword evidence="2" id="KW-1185">Reference proteome</keyword>
<name>A0ABT5WVM6_9SPHN</name>
<accession>A0ABT5WVM6</accession>
<dbReference type="InterPro" id="IPR035901">
    <property type="entry name" value="GIY-YIG_endonuc_sf"/>
</dbReference>
<dbReference type="EMBL" id="JARESE010000070">
    <property type="protein sequence ID" value="MDE8653971.1"/>
    <property type="molecule type" value="Genomic_DNA"/>
</dbReference>
<evidence type="ECO:0000313" key="2">
    <source>
        <dbReference type="Proteomes" id="UP001216253"/>
    </source>
</evidence>